<dbReference type="Proteomes" id="UP000004567">
    <property type="component" value="Unassembled WGS sequence"/>
</dbReference>
<dbReference type="EMBL" id="AICN01000026">
    <property type="protein sequence ID" value="EHS87126.1"/>
    <property type="molecule type" value="Genomic_DNA"/>
</dbReference>
<accession>H4GJ14</accession>
<keyword evidence="2" id="KW-0378">Hydrolase</keyword>
<dbReference type="PANTHER" id="PTHR31793:SF27">
    <property type="entry name" value="NOVEL THIOESTERASE SUPERFAMILY DOMAIN AND SAPOSIN A-TYPE DOMAIN CONTAINING PROTEIN (0610012H03RIK)"/>
    <property type="match status" value="1"/>
</dbReference>
<gene>
    <name evidence="3" type="ORF">PS3_4381</name>
</gene>
<dbReference type="STRING" id="1144300.PS3_4381"/>
<evidence type="ECO:0000256" key="1">
    <source>
        <dbReference type="ARBA" id="ARBA00005953"/>
    </source>
</evidence>
<evidence type="ECO:0000313" key="4">
    <source>
        <dbReference type="Proteomes" id="UP000004567"/>
    </source>
</evidence>
<dbReference type="CDD" id="cd00586">
    <property type="entry name" value="4HBT"/>
    <property type="match status" value="1"/>
</dbReference>
<dbReference type="RefSeq" id="WP_007122047.1">
    <property type="nucleotide sequence ID" value="NZ_AICN01000026.1"/>
</dbReference>
<dbReference type="InterPro" id="IPR029069">
    <property type="entry name" value="HotDog_dom_sf"/>
</dbReference>
<dbReference type="AlphaFoldDB" id="H4GJ14"/>
<comment type="similarity">
    <text evidence="1">Belongs to the 4-hydroxybenzoyl-CoA thioesterase family.</text>
</comment>
<dbReference type="PANTHER" id="PTHR31793">
    <property type="entry name" value="4-HYDROXYBENZOYL-COA THIOESTERASE FAMILY MEMBER"/>
    <property type="match status" value="1"/>
</dbReference>
<protein>
    <submittedName>
        <fullName evidence="3">Uncharacterized protein</fullName>
    </submittedName>
</protein>
<dbReference type="InterPro" id="IPR050563">
    <property type="entry name" value="4-hydroxybenzoyl-CoA_TE"/>
</dbReference>
<evidence type="ECO:0000256" key="2">
    <source>
        <dbReference type="ARBA" id="ARBA00022801"/>
    </source>
</evidence>
<dbReference type="NCBIfam" id="TIGR00051">
    <property type="entry name" value="YbgC/FadM family acyl-CoA thioesterase"/>
    <property type="match status" value="1"/>
</dbReference>
<name>H4GJ14_9LACO</name>
<dbReference type="OrthoDB" id="9800856at2"/>
<organism evidence="3 4">
    <name type="scientific">Limosilactobacillus gastricus PS3</name>
    <dbReference type="NCBI Taxonomy" id="1144300"/>
    <lineage>
        <taxon>Bacteria</taxon>
        <taxon>Bacillati</taxon>
        <taxon>Bacillota</taxon>
        <taxon>Bacilli</taxon>
        <taxon>Lactobacillales</taxon>
        <taxon>Lactobacillaceae</taxon>
        <taxon>Limosilactobacillus</taxon>
    </lineage>
</organism>
<reference evidence="3 4" key="1">
    <citation type="journal article" date="2013" name="Genome Announc.">
        <title>Genome Sequence of Lactobacillus gastricus PS3, a Strain Isolated from Human Milk.</title>
        <authorList>
            <person name="Martin V."/>
            <person name="Cardenas N."/>
            <person name="Jimenez E."/>
            <person name="Maldonado A."/>
            <person name="Rodriguez J.M."/>
            <person name="Fernandez L."/>
        </authorList>
    </citation>
    <scope>NUCLEOTIDE SEQUENCE [LARGE SCALE GENOMIC DNA]</scope>
    <source>
        <strain evidence="3 4">PS3</strain>
    </source>
</reference>
<dbReference type="SUPFAM" id="SSF54637">
    <property type="entry name" value="Thioesterase/thiol ester dehydrase-isomerase"/>
    <property type="match status" value="1"/>
</dbReference>
<dbReference type="Gene3D" id="3.10.129.10">
    <property type="entry name" value="Hotdog Thioesterase"/>
    <property type="match status" value="1"/>
</dbReference>
<sequence length="138" mass="15702">MKSYIHRVHYYETDKMAITHHSNYIRWMEEARVDFLDQIGWNFAKLEALGIASPVVKVDCTYKVPTKFDDLVEITTSIDKYTGVKLVLHYVMKLAGTDTIVCVAESAHAFTNEAGRLISIKKSLPEMDQSLKQCLASD</sequence>
<dbReference type="Pfam" id="PF13279">
    <property type="entry name" value="4HBT_2"/>
    <property type="match status" value="1"/>
</dbReference>
<proteinExistence type="inferred from homology"/>
<comment type="caution">
    <text evidence="3">The sequence shown here is derived from an EMBL/GenBank/DDBJ whole genome shotgun (WGS) entry which is preliminary data.</text>
</comment>
<dbReference type="GO" id="GO:0047617">
    <property type="term" value="F:fatty acyl-CoA hydrolase activity"/>
    <property type="evidence" value="ECO:0007669"/>
    <property type="project" value="TreeGrafter"/>
</dbReference>
<dbReference type="PATRIC" id="fig|1144300.3.peg.632"/>
<evidence type="ECO:0000313" key="3">
    <source>
        <dbReference type="EMBL" id="EHS87126.1"/>
    </source>
</evidence>
<dbReference type="InterPro" id="IPR006684">
    <property type="entry name" value="YbgC/YbaW"/>
</dbReference>
<dbReference type="PIRSF" id="PIRSF003230">
    <property type="entry name" value="YbgC"/>
    <property type="match status" value="1"/>
</dbReference>